<evidence type="ECO:0000313" key="11">
    <source>
        <dbReference type="EMBL" id="CAF0978863.1"/>
    </source>
</evidence>
<comment type="caution">
    <text evidence="11">The sequence shown here is derived from an EMBL/GenBank/DDBJ whole genome shotgun (WGS) entry which is preliminary data.</text>
</comment>
<protein>
    <recommendedName>
        <fullName evidence="1">RNA-directed DNA polymerase</fullName>
        <ecNumber evidence="1">2.7.7.49</ecNumber>
    </recommendedName>
</protein>
<dbReference type="GO" id="GO:0008233">
    <property type="term" value="F:peptidase activity"/>
    <property type="evidence" value="ECO:0007669"/>
    <property type="project" value="UniProtKB-KW"/>
</dbReference>
<dbReference type="PANTHER" id="PTHR37984">
    <property type="entry name" value="PROTEIN CBG26694"/>
    <property type="match status" value="1"/>
</dbReference>
<dbReference type="Gene3D" id="2.40.70.10">
    <property type="entry name" value="Acid Proteases"/>
    <property type="match status" value="1"/>
</dbReference>
<evidence type="ECO:0000256" key="3">
    <source>
        <dbReference type="ARBA" id="ARBA00022679"/>
    </source>
</evidence>
<evidence type="ECO:0000313" key="12">
    <source>
        <dbReference type="Proteomes" id="UP000663870"/>
    </source>
</evidence>
<dbReference type="FunFam" id="3.10.20.370:FF:000001">
    <property type="entry name" value="Retrovirus-related Pol polyprotein from transposon 17.6-like protein"/>
    <property type="match status" value="1"/>
</dbReference>
<keyword evidence="3" id="KW-0808">Transferase</keyword>
<dbReference type="GO" id="GO:0004519">
    <property type="term" value="F:endonuclease activity"/>
    <property type="evidence" value="ECO:0007669"/>
    <property type="project" value="UniProtKB-KW"/>
</dbReference>
<dbReference type="GO" id="GO:0003964">
    <property type="term" value="F:RNA-directed DNA polymerase activity"/>
    <property type="evidence" value="ECO:0007669"/>
    <property type="project" value="UniProtKB-KW"/>
</dbReference>
<keyword evidence="4" id="KW-0548">Nucleotidyltransferase</keyword>
<dbReference type="InterPro" id="IPR050951">
    <property type="entry name" value="Retrovirus_Pol_polyprotein"/>
</dbReference>
<dbReference type="SUPFAM" id="SSF50630">
    <property type="entry name" value="Acid proteases"/>
    <property type="match status" value="1"/>
</dbReference>
<dbReference type="GO" id="GO:0006508">
    <property type="term" value="P:proteolysis"/>
    <property type="evidence" value="ECO:0007669"/>
    <property type="project" value="UniProtKB-KW"/>
</dbReference>
<name>A0A814FA67_9BILA</name>
<dbReference type="CDD" id="cd01647">
    <property type="entry name" value="RT_LTR"/>
    <property type="match status" value="1"/>
</dbReference>
<keyword evidence="5" id="KW-0540">Nuclease</keyword>
<dbReference type="Proteomes" id="UP000663854">
    <property type="component" value="Unassembled WGS sequence"/>
</dbReference>
<dbReference type="CDD" id="cd09274">
    <property type="entry name" value="RNase_HI_RT_Ty3"/>
    <property type="match status" value="1"/>
</dbReference>
<accession>A0A814FA67</accession>
<sequence length="1006" mass="116666">METTSMDTRQLHSSQQEAMKKIAEFSGEANETDIDEWLFDLNNLFSLMKLKDETRILETMSKLTGPALRWYQDNLRLFTNWSDAEKALRDRFKEFTSNSQLIQEFFYIRQEENQSVISFYENVIRKYRKFQQFITEQQVITVLQNGVKNSLKEHLIRNEKEIKKPEQWLQIAREEEYIQKRIQQKINALYYEPKNSPFFVHTLPTATIQPTSTNVHSSNQQPWTSRHYYKKQHQHQQQLTLTRNRTYPTQNNYMTLNQNQKTYAKKETQQSTPSLIDTGSAITIIHQHLLNDIPHKKLIPKTINHLSANCSTLNIIGEIPLEINVNGIKTTIIADVTTNLVTNLILGSDWIQSNNVYILTPEQRIMIRSRGKEVSTPFATPPLLNYPAILINYITLLPFSEKIVEAKVQPNNMTDVLFEPNPRLKNKALFTANALLNIENRTIKISIINATNRQQTLSKGTKLGIVTQVSSTIGVTIPSNYLTERIPEGKACKELIPEGKGANKSNKLNFNNMMTTTLHGKQHQCRECYRNFNTGNELFKHLRNKCYPEEIRQQINKLAEHISDDKQREQILKILWKYGKLFDIRRPSKIDIILKNAIDTGSHRPVHTPPYRKSNKDQEILRKETEKLLKNGIIEHSTSPWSSPVVLVKKKDGTTRFCVDYRRLNQITTKDAFPLPRIDDIYDQLTKAAYFTKFDFKAGYFQVPLDKSDRPKTAFSTRDGHFQFKVLPQGLTNGPPTFQRIVNQILGPNRWKHVLAYIDDIIIYSQNFNEHLKHIEEVCSLLKEANFKLNVEKCEVARTEILFLGHVIKAGTIKPDPDNIRGLTETQEPTSAEEAFRFVKAAEYYRKFIPKFSTIAAPLHKYSPATLQQQKNNKKLKFELSAEARIAFHQLKKILTTDLILGLPDDTLPFKLQTDASTDGIGAVLLQITPNGDRPLAYMSKKLTKTQTNWPTIEQECYAIVQAIDKWDKYLRGHEFILETDHEPLVHFTNKEQLNKRCERWRLKLA</sequence>
<dbReference type="EMBL" id="CAJNOL010000276">
    <property type="protein sequence ID" value="CAF0978863.1"/>
    <property type="molecule type" value="Genomic_DNA"/>
</dbReference>
<dbReference type="Pfam" id="PF03732">
    <property type="entry name" value="Retrotrans_gag"/>
    <property type="match status" value="1"/>
</dbReference>
<dbReference type="CDD" id="cd00303">
    <property type="entry name" value="retropepsin_like"/>
    <property type="match status" value="1"/>
</dbReference>
<dbReference type="InterPro" id="IPR041373">
    <property type="entry name" value="RT_RNaseH"/>
</dbReference>
<proteinExistence type="predicted"/>
<evidence type="ECO:0000256" key="7">
    <source>
        <dbReference type="ARBA" id="ARBA00022801"/>
    </source>
</evidence>
<evidence type="ECO:0000256" key="5">
    <source>
        <dbReference type="ARBA" id="ARBA00022722"/>
    </source>
</evidence>
<dbReference type="PANTHER" id="PTHR37984:SF5">
    <property type="entry name" value="PROTEIN NYNRIN-LIKE"/>
    <property type="match status" value="1"/>
</dbReference>
<dbReference type="InterPro" id="IPR005162">
    <property type="entry name" value="Retrotrans_gag_dom"/>
</dbReference>
<dbReference type="FunFam" id="3.10.10.10:FF:000007">
    <property type="entry name" value="Retrovirus-related Pol polyprotein from transposon 17.6-like Protein"/>
    <property type="match status" value="1"/>
</dbReference>
<reference evidence="11" key="1">
    <citation type="submission" date="2021-02" db="EMBL/GenBank/DDBJ databases">
        <authorList>
            <person name="Nowell W R."/>
        </authorList>
    </citation>
    <scope>NUCLEOTIDE SEQUENCE</scope>
</reference>
<evidence type="ECO:0000256" key="6">
    <source>
        <dbReference type="ARBA" id="ARBA00022759"/>
    </source>
</evidence>
<keyword evidence="2" id="KW-0645">Protease</keyword>
<evidence type="ECO:0000256" key="4">
    <source>
        <dbReference type="ARBA" id="ARBA00022695"/>
    </source>
</evidence>
<feature type="domain" description="Reverse transcriptase" evidence="9">
    <location>
        <begin position="629"/>
        <end position="808"/>
    </location>
</feature>
<dbReference type="AlphaFoldDB" id="A0A814FA67"/>
<evidence type="ECO:0000256" key="8">
    <source>
        <dbReference type="ARBA" id="ARBA00022918"/>
    </source>
</evidence>
<dbReference type="SUPFAM" id="SSF56672">
    <property type="entry name" value="DNA/RNA polymerases"/>
    <property type="match status" value="1"/>
</dbReference>
<organism evidence="11 12">
    <name type="scientific">Rotaria sordida</name>
    <dbReference type="NCBI Taxonomy" id="392033"/>
    <lineage>
        <taxon>Eukaryota</taxon>
        <taxon>Metazoa</taxon>
        <taxon>Spiralia</taxon>
        <taxon>Gnathifera</taxon>
        <taxon>Rotifera</taxon>
        <taxon>Eurotatoria</taxon>
        <taxon>Bdelloidea</taxon>
        <taxon>Philodinida</taxon>
        <taxon>Philodinidae</taxon>
        <taxon>Rotaria</taxon>
    </lineage>
</organism>
<keyword evidence="7" id="KW-0378">Hydrolase</keyword>
<dbReference type="Pfam" id="PF00078">
    <property type="entry name" value="RVT_1"/>
    <property type="match status" value="1"/>
</dbReference>
<dbReference type="EC" id="2.7.7.49" evidence="1"/>
<keyword evidence="12" id="KW-1185">Reference proteome</keyword>
<keyword evidence="6" id="KW-0255">Endonuclease</keyword>
<dbReference type="Pfam" id="PF17917">
    <property type="entry name" value="RT_RNaseH"/>
    <property type="match status" value="1"/>
</dbReference>
<dbReference type="PROSITE" id="PS50878">
    <property type="entry name" value="RT_POL"/>
    <property type="match status" value="1"/>
</dbReference>
<dbReference type="EMBL" id="CAJNOH010000175">
    <property type="protein sequence ID" value="CAF0926979.1"/>
    <property type="molecule type" value="Genomic_DNA"/>
</dbReference>
<evidence type="ECO:0000256" key="2">
    <source>
        <dbReference type="ARBA" id="ARBA00022670"/>
    </source>
</evidence>
<dbReference type="InterPro" id="IPR021109">
    <property type="entry name" value="Peptidase_aspartic_dom_sf"/>
</dbReference>
<dbReference type="Gene3D" id="3.30.70.270">
    <property type="match status" value="2"/>
</dbReference>
<keyword evidence="8" id="KW-0695">RNA-directed DNA polymerase</keyword>
<dbReference type="InterPro" id="IPR043128">
    <property type="entry name" value="Rev_trsase/Diguanyl_cyclase"/>
</dbReference>
<evidence type="ECO:0000256" key="1">
    <source>
        <dbReference type="ARBA" id="ARBA00012493"/>
    </source>
</evidence>
<evidence type="ECO:0000259" key="9">
    <source>
        <dbReference type="PROSITE" id="PS50878"/>
    </source>
</evidence>
<dbReference type="Gene3D" id="3.10.10.10">
    <property type="entry name" value="HIV Type 1 Reverse Transcriptase, subunit A, domain 1"/>
    <property type="match status" value="1"/>
</dbReference>
<dbReference type="InterPro" id="IPR043502">
    <property type="entry name" value="DNA/RNA_pol_sf"/>
</dbReference>
<evidence type="ECO:0000313" key="10">
    <source>
        <dbReference type="EMBL" id="CAF0926979.1"/>
    </source>
</evidence>
<dbReference type="InterPro" id="IPR000477">
    <property type="entry name" value="RT_dom"/>
</dbReference>
<gene>
    <name evidence="11" type="ORF">JXQ802_LOCUS13069</name>
    <name evidence="10" type="ORF">PYM288_LOCUS10844</name>
</gene>
<dbReference type="Proteomes" id="UP000663870">
    <property type="component" value="Unassembled WGS sequence"/>
</dbReference>